<comment type="similarity">
    <text evidence="1 6">Belongs to the XseB family.</text>
</comment>
<dbReference type="Gene3D" id="1.10.287.1040">
    <property type="entry name" value="Exonuclease VII, small subunit"/>
    <property type="match status" value="1"/>
</dbReference>
<accession>A0A1G9CRT2</accession>
<dbReference type="AlphaFoldDB" id="A0A1G9CRT2"/>
<dbReference type="PANTHER" id="PTHR34137">
    <property type="entry name" value="EXODEOXYRIBONUCLEASE 7 SMALL SUBUNIT"/>
    <property type="match status" value="1"/>
</dbReference>
<evidence type="ECO:0000256" key="4">
    <source>
        <dbReference type="ARBA" id="ARBA00022801"/>
    </source>
</evidence>
<dbReference type="RefSeq" id="WP_331465667.1">
    <property type="nucleotide sequence ID" value="NZ_FNFY01000004.1"/>
</dbReference>
<dbReference type="PANTHER" id="PTHR34137:SF1">
    <property type="entry name" value="EXODEOXYRIBONUCLEASE 7 SMALL SUBUNIT"/>
    <property type="match status" value="1"/>
</dbReference>
<keyword evidence="2 6" id="KW-0963">Cytoplasm</keyword>
<comment type="subcellular location">
    <subcellularLocation>
        <location evidence="6">Cytoplasm</location>
    </subcellularLocation>
</comment>
<dbReference type="SUPFAM" id="SSF116842">
    <property type="entry name" value="XseB-like"/>
    <property type="match status" value="1"/>
</dbReference>
<dbReference type="InterPro" id="IPR037004">
    <property type="entry name" value="Exonuc_VII_ssu_sf"/>
</dbReference>
<dbReference type="NCBIfam" id="TIGR01280">
    <property type="entry name" value="xseB"/>
    <property type="match status" value="1"/>
</dbReference>
<keyword evidence="4 6" id="KW-0378">Hydrolase</keyword>
<dbReference type="EMBL" id="FNFY01000004">
    <property type="protein sequence ID" value="SDK54165.1"/>
    <property type="molecule type" value="Genomic_DNA"/>
</dbReference>
<dbReference type="PIRSF" id="PIRSF006488">
    <property type="entry name" value="Exonuc_VII_S"/>
    <property type="match status" value="1"/>
</dbReference>
<dbReference type="HAMAP" id="MF_00337">
    <property type="entry name" value="Exonuc_7_S"/>
    <property type="match status" value="1"/>
</dbReference>
<evidence type="ECO:0000256" key="6">
    <source>
        <dbReference type="HAMAP-Rule" id="MF_00337"/>
    </source>
</evidence>
<evidence type="ECO:0000313" key="8">
    <source>
        <dbReference type="EMBL" id="SDK54165.1"/>
    </source>
</evidence>
<dbReference type="GO" id="GO:0008855">
    <property type="term" value="F:exodeoxyribonuclease VII activity"/>
    <property type="evidence" value="ECO:0007669"/>
    <property type="project" value="UniProtKB-UniRule"/>
</dbReference>
<proteinExistence type="inferred from homology"/>
<feature type="coiled-coil region" evidence="7">
    <location>
        <begin position="6"/>
        <end position="64"/>
    </location>
</feature>
<dbReference type="Proteomes" id="UP000199008">
    <property type="component" value="Unassembled WGS sequence"/>
</dbReference>
<evidence type="ECO:0000256" key="7">
    <source>
        <dbReference type="SAM" id="Coils"/>
    </source>
</evidence>
<comment type="subunit">
    <text evidence="6">Heterooligomer composed of large and small subunits.</text>
</comment>
<comment type="catalytic activity">
    <reaction evidence="6">
        <text>Exonucleolytic cleavage in either 5'- to 3'- or 3'- to 5'-direction to yield nucleoside 5'-phosphates.</text>
        <dbReference type="EC" id="3.1.11.6"/>
    </reaction>
</comment>
<comment type="function">
    <text evidence="6">Bidirectionally degrades single-stranded DNA into large acid-insoluble oligonucleotides, which are then degraded further into small acid-soluble oligonucleotides.</text>
</comment>
<dbReference type="NCBIfam" id="NF002140">
    <property type="entry name" value="PRK00977.1-4"/>
    <property type="match status" value="1"/>
</dbReference>
<evidence type="ECO:0000256" key="2">
    <source>
        <dbReference type="ARBA" id="ARBA00022490"/>
    </source>
</evidence>
<reference evidence="9" key="1">
    <citation type="submission" date="2016-10" db="EMBL/GenBank/DDBJ databases">
        <authorList>
            <person name="Varghese N."/>
            <person name="Submissions S."/>
        </authorList>
    </citation>
    <scope>NUCLEOTIDE SEQUENCE [LARGE SCALE GENOMIC DNA]</scope>
    <source>
        <strain evidence="9">CGMCC 1.8895</strain>
    </source>
</reference>
<organism evidence="8 9">
    <name type="scientific">Lacicoccus qingdaonensis</name>
    <dbReference type="NCBI Taxonomy" id="576118"/>
    <lineage>
        <taxon>Bacteria</taxon>
        <taxon>Bacillati</taxon>
        <taxon>Bacillota</taxon>
        <taxon>Bacilli</taxon>
        <taxon>Bacillales</taxon>
        <taxon>Salinicoccaceae</taxon>
        <taxon>Lacicoccus</taxon>
    </lineage>
</organism>
<dbReference type="InterPro" id="IPR003761">
    <property type="entry name" value="Exonuc_VII_S"/>
</dbReference>
<evidence type="ECO:0000256" key="5">
    <source>
        <dbReference type="ARBA" id="ARBA00022839"/>
    </source>
</evidence>
<evidence type="ECO:0000256" key="1">
    <source>
        <dbReference type="ARBA" id="ARBA00009998"/>
    </source>
</evidence>
<name>A0A1G9CRT2_9BACL</name>
<dbReference type="Pfam" id="PF02609">
    <property type="entry name" value="Exonuc_VII_S"/>
    <property type="match status" value="1"/>
</dbReference>
<dbReference type="EC" id="3.1.11.6" evidence="6"/>
<dbReference type="STRING" id="576118.SAMN05216216_104154"/>
<keyword evidence="3 6" id="KW-0540">Nuclease</keyword>
<dbReference type="GO" id="GO:0009318">
    <property type="term" value="C:exodeoxyribonuclease VII complex"/>
    <property type="evidence" value="ECO:0007669"/>
    <property type="project" value="UniProtKB-UniRule"/>
</dbReference>
<sequence>MSEQKTESFEEKMNKLDSIVKELENDDVSLEKSLELYKKGVELSRECEKILKDAELKVETLNKDGNDE</sequence>
<protein>
    <recommendedName>
        <fullName evidence="6">Exodeoxyribonuclease 7 small subunit</fullName>
        <ecNumber evidence="6">3.1.11.6</ecNumber>
    </recommendedName>
    <alternativeName>
        <fullName evidence="6">Exodeoxyribonuclease VII small subunit</fullName>
        <shortName evidence="6">Exonuclease VII small subunit</shortName>
    </alternativeName>
</protein>
<keyword evidence="9" id="KW-1185">Reference proteome</keyword>
<gene>
    <name evidence="6" type="primary">xseB</name>
    <name evidence="8" type="ORF">SAMN05216216_104154</name>
</gene>
<evidence type="ECO:0000256" key="3">
    <source>
        <dbReference type="ARBA" id="ARBA00022722"/>
    </source>
</evidence>
<dbReference type="GO" id="GO:0006308">
    <property type="term" value="P:DNA catabolic process"/>
    <property type="evidence" value="ECO:0007669"/>
    <property type="project" value="UniProtKB-UniRule"/>
</dbReference>
<keyword evidence="5 6" id="KW-0269">Exonuclease</keyword>
<dbReference type="GO" id="GO:0005829">
    <property type="term" value="C:cytosol"/>
    <property type="evidence" value="ECO:0007669"/>
    <property type="project" value="TreeGrafter"/>
</dbReference>
<evidence type="ECO:0000313" key="9">
    <source>
        <dbReference type="Proteomes" id="UP000199008"/>
    </source>
</evidence>
<keyword evidence="7" id="KW-0175">Coiled coil</keyword>